<keyword evidence="3" id="KW-1185">Reference proteome</keyword>
<evidence type="ECO:0000313" key="3">
    <source>
        <dbReference type="Proteomes" id="UP001152803"/>
    </source>
</evidence>
<proteinExistence type="predicted"/>
<name>A0A9Q1DMS7_CONCO</name>
<comment type="caution">
    <text evidence="2">The sequence shown here is derived from an EMBL/GenBank/DDBJ whole genome shotgun (WGS) entry which is preliminary data.</text>
</comment>
<dbReference type="AlphaFoldDB" id="A0A9Q1DMS7"/>
<sequence length="148" mass="16556">MPGLAAAGRQDRLKKGSRAAVPVLFTITEEDEQQKTSGGRKRRRRRRRRGRGRVPGDISLRASGGERCLATGRTGGARVSRRICKQWCVARRGPADWLASRVPPRGTRHRSRAVTTITTITQDAGATQSFHPRLTSHCAFIWHFWICV</sequence>
<feature type="region of interest" description="Disordered" evidence="1">
    <location>
        <begin position="28"/>
        <end position="57"/>
    </location>
</feature>
<accession>A0A9Q1DMS7</accession>
<evidence type="ECO:0000256" key="1">
    <source>
        <dbReference type="SAM" id="MobiDB-lite"/>
    </source>
</evidence>
<protein>
    <submittedName>
        <fullName evidence="2">Uncharacterized protein</fullName>
    </submittedName>
</protein>
<dbReference type="Proteomes" id="UP001152803">
    <property type="component" value="Unassembled WGS sequence"/>
</dbReference>
<evidence type="ECO:0000313" key="2">
    <source>
        <dbReference type="EMBL" id="KAJ8275289.1"/>
    </source>
</evidence>
<feature type="compositionally biased region" description="Basic residues" evidence="1">
    <location>
        <begin position="38"/>
        <end position="52"/>
    </location>
</feature>
<organism evidence="2 3">
    <name type="scientific">Conger conger</name>
    <name type="common">Conger eel</name>
    <name type="synonym">Muraena conger</name>
    <dbReference type="NCBI Taxonomy" id="82655"/>
    <lineage>
        <taxon>Eukaryota</taxon>
        <taxon>Metazoa</taxon>
        <taxon>Chordata</taxon>
        <taxon>Craniata</taxon>
        <taxon>Vertebrata</taxon>
        <taxon>Euteleostomi</taxon>
        <taxon>Actinopterygii</taxon>
        <taxon>Neopterygii</taxon>
        <taxon>Teleostei</taxon>
        <taxon>Anguilliformes</taxon>
        <taxon>Congridae</taxon>
        <taxon>Conger</taxon>
    </lineage>
</organism>
<dbReference type="EMBL" id="JAFJMO010000006">
    <property type="protein sequence ID" value="KAJ8275289.1"/>
    <property type="molecule type" value="Genomic_DNA"/>
</dbReference>
<gene>
    <name evidence="2" type="ORF">COCON_G00099140</name>
</gene>
<reference evidence="2" key="1">
    <citation type="journal article" date="2023" name="Science">
        <title>Genome structures resolve the early diversification of teleost fishes.</title>
        <authorList>
            <person name="Parey E."/>
            <person name="Louis A."/>
            <person name="Montfort J."/>
            <person name="Bouchez O."/>
            <person name="Roques C."/>
            <person name="Iampietro C."/>
            <person name="Lluch J."/>
            <person name="Castinel A."/>
            <person name="Donnadieu C."/>
            <person name="Desvignes T."/>
            <person name="Floi Bucao C."/>
            <person name="Jouanno E."/>
            <person name="Wen M."/>
            <person name="Mejri S."/>
            <person name="Dirks R."/>
            <person name="Jansen H."/>
            <person name="Henkel C."/>
            <person name="Chen W.J."/>
            <person name="Zahm M."/>
            <person name="Cabau C."/>
            <person name="Klopp C."/>
            <person name="Thompson A.W."/>
            <person name="Robinson-Rechavi M."/>
            <person name="Braasch I."/>
            <person name="Lecointre G."/>
            <person name="Bobe J."/>
            <person name="Postlethwait J.H."/>
            <person name="Berthelot C."/>
            <person name="Roest Crollius H."/>
            <person name="Guiguen Y."/>
        </authorList>
    </citation>
    <scope>NUCLEOTIDE SEQUENCE</scope>
    <source>
        <strain evidence="2">Concon-B</strain>
    </source>
</reference>